<dbReference type="SMART" id="SM00968">
    <property type="entry name" value="SMC_hinge"/>
    <property type="match status" value="1"/>
</dbReference>
<evidence type="ECO:0000256" key="6">
    <source>
        <dbReference type="ARBA" id="ARBA00023125"/>
    </source>
</evidence>
<dbReference type="OrthoDB" id="9808768at2"/>
<evidence type="ECO:0000256" key="7">
    <source>
        <dbReference type="HAMAP-Rule" id="MF_01894"/>
    </source>
</evidence>
<comment type="similarity">
    <text evidence="7">Belongs to the SMC family.</text>
</comment>
<dbReference type="InterPro" id="IPR024704">
    <property type="entry name" value="SMC"/>
</dbReference>
<keyword evidence="3 7" id="KW-0547">Nucleotide-binding</keyword>
<dbReference type="Pfam" id="PF02463">
    <property type="entry name" value="SMC_N"/>
    <property type="match status" value="1"/>
</dbReference>
<dbReference type="EMBL" id="VLKH01000002">
    <property type="protein sequence ID" value="TWH82495.1"/>
    <property type="molecule type" value="Genomic_DNA"/>
</dbReference>
<dbReference type="FunFam" id="3.40.50.300:FF:000901">
    <property type="entry name" value="Chromosome partition protein Smc"/>
    <property type="match status" value="1"/>
</dbReference>
<protein>
    <recommendedName>
        <fullName evidence="7">Chromosome partition protein Smc</fullName>
    </recommendedName>
</protein>
<dbReference type="CDD" id="cd03278">
    <property type="entry name" value="ABC_SMC_barmotin"/>
    <property type="match status" value="1"/>
</dbReference>
<evidence type="ECO:0000256" key="1">
    <source>
        <dbReference type="ARBA" id="ARBA00004496"/>
    </source>
</evidence>
<dbReference type="Pfam" id="PF06470">
    <property type="entry name" value="SMC_hinge"/>
    <property type="match status" value="1"/>
</dbReference>
<evidence type="ECO:0000256" key="8">
    <source>
        <dbReference type="SAM" id="MobiDB-lite"/>
    </source>
</evidence>
<dbReference type="GO" id="GO:0005694">
    <property type="term" value="C:chromosome"/>
    <property type="evidence" value="ECO:0007669"/>
    <property type="project" value="InterPro"/>
</dbReference>
<dbReference type="InterPro" id="IPR036277">
    <property type="entry name" value="SMC_hinge_sf"/>
</dbReference>
<feature type="domain" description="SMC hinge" evidence="9">
    <location>
        <begin position="524"/>
        <end position="642"/>
    </location>
</feature>
<comment type="subcellular location">
    <subcellularLocation>
        <location evidence="1 7">Cytoplasm</location>
    </subcellularLocation>
</comment>
<dbReference type="NCBIfam" id="TIGR02168">
    <property type="entry name" value="SMC_prok_B"/>
    <property type="match status" value="1"/>
</dbReference>
<dbReference type="SUPFAM" id="SSF58104">
    <property type="entry name" value="Methyl-accepting chemotaxis protein (MCP) signaling domain"/>
    <property type="match status" value="1"/>
</dbReference>
<dbReference type="Proteomes" id="UP000315343">
    <property type="component" value="Unassembled WGS sequence"/>
</dbReference>
<accession>A0A562JI17</accession>
<keyword evidence="11" id="KW-1185">Reference proteome</keyword>
<comment type="subunit">
    <text evidence="7">Homodimer.</text>
</comment>
<feature type="coiled-coil region" evidence="7">
    <location>
        <begin position="679"/>
        <end position="945"/>
    </location>
</feature>
<evidence type="ECO:0000256" key="3">
    <source>
        <dbReference type="ARBA" id="ARBA00022741"/>
    </source>
</evidence>
<feature type="coiled-coil region" evidence="7">
    <location>
        <begin position="991"/>
        <end position="1039"/>
    </location>
</feature>
<dbReference type="Gene3D" id="3.30.70.1620">
    <property type="match status" value="1"/>
</dbReference>
<dbReference type="InterPro" id="IPR003395">
    <property type="entry name" value="RecF/RecN/SMC_N"/>
</dbReference>
<name>A0A562JI17_9FIRM</name>
<dbReference type="InterPro" id="IPR010935">
    <property type="entry name" value="SMC_hinge"/>
</dbReference>
<evidence type="ECO:0000256" key="4">
    <source>
        <dbReference type="ARBA" id="ARBA00022840"/>
    </source>
</evidence>
<dbReference type="Gene3D" id="3.40.50.300">
    <property type="entry name" value="P-loop containing nucleotide triphosphate hydrolases"/>
    <property type="match status" value="2"/>
</dbReference>
<sequence>MFLKKVYVNGFKSFAEKTEIVVEHGITAVVGPNGSGKSNISDAIKWVLGEQSAKSLRGGKMDDVIFAGTEKRMPLGYAEVNLIFDNESGIIPVEYKEVSIKRKLYKTGESEYYINKQQCRLKDIKELFMDTGIGRDGYSFIGQGRVEDILSPNSETRRQVFEEASGIVKYKSRKEESERKLEKTSDNLDRIEDIIHELEERIEPLHEQSKRAKQYIDIKNNLKMYELNYLAHEYEKHNEQLKALENQKNIAIEEKQNLQKRRDAIAETIVSQKEKISDLQLIIKELEAERDIKAKEFESCQSLCQVHREKKILYKSNIENIEKEIEETNKRNAALNESIELLCAEKNDLEETLNKDTEKFNLMNEEIKEYKAKIDDVVAKIEEQKSSLFELHKEINKLNSQKSTIDSFISNDEERIEHLAKEVSTEEEDMKSKLDIITKLKEEQESTKEYIAEKRTELDKESGNLSKKENERESLNQDIKKTGEDLSSARSKMNILSNMEAYYDGYYKSIKTVMNNKDKEPVLKSILGTVADIIKTEKEYETAIEIALGSAIQNIIVKTEQEAGNIIDYLKRNKVGRVTFLPINMLQERGLSAKEQEVLKDKSVINTADLLVNTNPEFERVIKFLLGRILVVDNLDNGFKISRRLGNSLKIVTLAGDVINAGGSVTGGHISSNQNLLGRKREIEELKEAAEKYSALLNDKNDKLNNAIKAIKNISEAISDIKATINDKTNLIGMNASKINMLQEQADKTASAIKKYTEEMHYIQEESTKYKEDLKKIFLQTEELKKQVEEKEKAIEAISLENEANKTKYDEYNAVILGQRDHVAEIIQQIKLKEEKINNIQSEIERNNMLKFSKDENLKSIYTEILTAENAIADFSKKAETLKEEINKINEVFKTNKENLDISQNEIYEYQNKINEANKTITEILDDENKMNVKIEREISKVEEISSKLWEDYELNYAMALKYKDDSISQSRLYSEVNACKKAIKDLGNINIDAIEEYEEVKERYDFLKSQQKDLVDAKEQLNNVIKELEVQMRDKFVEEFASIRVKFNEVFKKLFNGGNGDVYLEDEDDALNSNIEITVQPPGKKLSKITLLSGGEKALTAIALLFAILKTKPTPFCILDEIEAALDDVNINRFSQYLKEFSRETQFIVITHRKGTMECADTLYGATMEEKGVTKLVSLKLSDAI</sequence>
<dbReference type="GO" id="GO:0006260">
    <property type="term" value="P:DNA replication"/>
    <property type="evidence" value="ECO:0007669"/>
    <property type="project" value="UniProtKB-UniRule"/>
</dbReference>
<feature type="region of interest" description="Disordered" evidence="8">
    <location>
        <begin position="458"/>
        <end position="481"/>
    </location>
</feature>
<evidence type="ECO:0000313" key="11">
    <source>
        <dbReference type="Proteomes" id="UP000315343"/>
    </source>
</evidence>
<dbReference type="GO" id="GO:0016887">
    <property type="term" value="F:ATP hydrolysis activity"/>
    <property type="evidence" value="ECO:0007669"/>
    <property type="project" value="InterPro"/>
</dbReference>
<dbReference type="InterPro" id="IPR011890">
    <property type="entry name" value="SMC_prok"/>
</dbReference>
<dbReference type="GO" id="GO:0007062">
    <property type="term" value="P:sister chromatid cohesion"/>
    <property type="evidence" value="ECO:0007669"/>
    <property type="project" value="InterPro"/>
</dbReference>
<dbReference type="AlphaFoldDB" id="A0A562JI17"/>
<dbReference type="SUPFAM" id="SSF52540">
    <property type="entry name" value="P-loop containing nucleoside triphosphate hydrolases"/>
    <property type="match status" value="1"/>
</dbReference>
<dbReference type="SUPFAM" id="SSF75553">
    <property type="entry name" value="Smc hinge domain"/>
    <property type="match status" value="1"/>
</dbReference>
<dbReference type="PANTHER" id="PTHR43977">
    <property type="entry name" value="STRUCTURAL MAINTENANCE OF CHROMOSOMES PROTEIN 3"/>
    <property type="match status" value="1"/>
</dbReference>
<keyword evidence="4 7" id="KW-0067">ATP-binding</keyword>
<proteinExistence type="inferred from homology"/>
<feature type="binding site" evidence="7">
    <location>
        <begin position="32"/>
        <end position="39"/>
    </location>
    <ligand>
        <name>ATP</name>
        <dbReference type="ChEBI" id="CHEBI:30616"/>
    </ligand>
</feature>
<dbReference type="InterPro" id="IPR027417">
    <property type="entry name" value="P-loop_NTPase"/>
</dbReference>
<dbReference type="GO" id="GO:0007059">
    <property type="term" value="P:chromosome segregation"/>
    <property type="evidence" value="ECO:0007669"/>
    <property type="project" value="UniProtKB-UniRule"/>
</dbReference>
<dbReference type="GO" id="GO:0005737">
    <property type="term" value="C:cytoplasm"/>
    <property type="evidence" value="ECO:0007669"/>
    <property type="project" value="UniProtKB-SubCell"/>
</dbReference>
<dbReference type="Gene3D" id="1.20.1060.20">
    <property type="match status" value="1"/>
</dbReference>
<dbReference type="GO" id="GO:0005524">
    <property type="term" value="F:ATP binding"/>
    <property type="evidence" value="ECO:0007669"/>
    <property type="project" value="UniProtKB-UniRule"/>
</dbReference>
<comment type="function">
    <text evidence="7">Required for chromosome condensation and partitioning.</text>
</comment>
<comment type="caution">
    <text evidence="10">The sequence shown here is derived from an EMBL/GenBank/DDBJ whole genome shotgun (WGS) entry which is preliminary data.</text>
</comment>
<gene>
    <name evidence="7" type="primary">smc</name>
    <name evidence="10" type="ORF">LY60_00795</name>
</gene>
<dbReference type="HAMAP" id="MF_01894">
    <property type="entry name" value="Smc_prok"/>
    <property type="match status" value="1"/>
</dbReference>
<evidence type="ECO:0000313" key="10">
    <source>
        <dbReference type="EMBL" id="TWH82495.1"/>
    </source>
</evidence>
<evidence type="ECO:0000259" key="9">
    <source>
        <dbReference type="SMART" id="SM00968"/>
    </source>
</evidence>
<reference evidence="10 11" key="1">
    <citation type="submission" date="2019-07" db="EMBL/GenBank/DDBJ databases">
        <title>Genomic Encyclopedia of Type Strains, Phase I: the one thousand microbial genomes (KMG-I) project.</title>
        <authorList>
            <person name="Kyrpides N."/>
        </authorList>
    </citation>
    <scope>NUCLEOTIDE SEQUENCE [LARGE SCALE GENOMIC DNA]</scope>
    <source>
        <strain evidence="10 11">DSM 13558</strain>
    </source>
</reference>
<dbReference type="FunFam" id="3.40.50.300:FF:000984">
    <property type="entry name" value="Chromosome partition protein Smc"/>
    <property type="match status" value="1"/>
</dbReference>
<keyword evidence="6 7" id="KW-0238">DNA-binding</keyword>
<keyword evidence="5 7" id="KW-0175">Coiled coil</keyword>
<dbReference type="RefSeq" id="WP_145080254.1">
    <property type="nucleotide sequence ID" value="NZ_VLKH01000002.1"/>
</dbReference>
<evidence type="ECO:0000256" key="5">
    <source>
        <dbReference type="ARBA" id="ARBA00023054"/>
    </source>
</evidence>
<comment type="domain">
    <text evidence="7">Contains large globular domains required for ATP hydrolysis at each terminus and a third globular domain forming a flexible hinge near the middle of the molecule. These domains are separated by coiled-coil structures.</text>
</comment>
<evidence type="ECO:0000256" key="2">
    <source>
        <dbReference type="ARBA" id="ARBA00022490"/>
    </source>
</evidence>
<dbReference type="PIRSF" id="PIRSF005719">
    <property type="entry name" value="SMC"/>
    <property type="match status" value="1"/>
</dbReference>
<organism evidence="10 11">
    <name type="scientific">Sedimentibacter saalensis</name>
    <dbReference type="NCBI Taxonomy" id="130788"/>
    <lineage>
        <taxon>Bacteria</taxon>
        <taxon>Bacillati</taxon>
        <taxon>Bacillota</taxon>
        <taxon>Tissierellia</taxon>
        <taxon>Sedimentibacter</taxon>
    </lineage>
</organism>
<dbReference type="GO" id="GO:0030261">
    <property type="term" value="P:chromosome condensation"/>
    <property type="evidence" value="ECO:0007669"/>
    <property type="project" value="InterPro"/>
</dbReference>
<dbReference type="GO" id="GO:0003677">
    <property type="term" value="F:DNA binding"/>
    <property type="evidence" value="ECO:0007669"/>
    <property type="project" value="UniProtKB-UniRule"/>
</dbReference>
<keyword evidence="2 7" id="KW-0963">Cytoplasm</keyword>